<evidence type="ECO:0000313" key="2">
    <source>
        <dbReference type="Proteomes" id="UP001050975"/>
    </source>
</evidence>
<proteinExistence type="predicted"/>
<dbReference type="EMBL" id="BLAY01000019">
    <property type="protein sequence ID" value="GET36860.1"/>
    <property type="molecule type" value="Genomic_DNA"/>
</dbReference>
<keyword evidence="2" id="KW-1185">Reference proteome</keyword>
<organism evidence="1 2">
    <name type="scientific">Microseira wollei NIES-4236</name>
    <dbReference type="NCBI Taxonomy" id="2530354"/>
    <lineage>
        <taxon>Bacteria</taxon>
        <taxon>Bacillati</taxon>
        <taxon>Cyanobacteriota</taxon>
        <taxon>Cyanophyceae</taxon>
        <taxon>Oscillatoriophycideae</taxon>
        <taxon>Aerosakkonematales</taxon>
        <taxon>Aerosakkonemataceae</taxon>
        <taxon>Microseira</taxon>
    </lineage>
</organism>
<accession>A0AAV3X4X3</accession>
<comment type="caution">
    <text evidence="1">The sequence shown here is derived from an EMBL/GenBank/DDBJ whole genome shotgun (WGS) entry which is preliminary data.</text>
</comment>
<name>A0AAV3X4X3_9CYAN</name>
<dbReference type="AlphaFoldDB" id="A0AAV3X4X3"/>
<dbReference type="Proteomes" id="UP001050975">
    <property type="component" value="Unassembled WGS sequence"/>
</dbReference>
<dbReference type="RefSeq" id="WP_226577306.1">
    <property type="nucleotide sequence ID" value="NZ_BLAY01000019.1"/>
</dbReference>
<sequence length="103" mass="12432">MSADYFAFNYFIMNENEVRNLSILLQLPRLVGTAQEIQQAELIRYEKLKQVPFFEANWDMFLNELKARNLPDDTLIHLRQSDLAEFWIANSELSFWELLEYFY</sequence>
<protein>
    <submittedName>
        <fullName evidence="1">Uncharacterized protein</fullName>
    </submittedName>
</protein>
<evidence type="ECO:0000313" key="1">
    <source>
        <dbReference type="EMBL" id="GET36860.1"/>
    </source>
</evidence>
<gene>
    <name evidence="1" type="ORF">MiSe_16120</name>
</gene>
<reference evidence="1" key="1">
    <citation type="submission" date="2019-10" db="EMBL/GenBank/DDBJ databases">
        <title>Draft genome sequece of Microseira wollei NIES-4236.</title>
        <authorList>
            <person name="Yamaguchi H."/>
            <person name="Suzuki S."/>
            <person name="Kawachi M."/>
        </authorList>
    </citation>
    <scope>NUCLEOTIDE SEQUENCE</scope>
    <source>
        <strain evidence="1">NIES-4236</strain>
    </source>
</reference>